<dbReference type="RefSeq" id="WP_381827167.1">
    <property type="nucleotide sequence ID" value="NZ_JBHTCF010000002.1"/>
</dbReference>
<evidence type="ECO:0000256" key="1">
    <source>
        <dbReference type="ARBA" id="ARBA00001927"/>
    </source>
</evidence>
<evidence type="ECO:0000256" key="5">
    <source>
        <dbReference type="ARBA" id="ARBA00023004"/>
    </source>
</evidence>
<accession>A0ABW2JDT9</accession>
<evidence type="ECO:0000313" key="10">
    <source>
        <dbReference type="Proteomes" id="UP001596523"/>
    </source>
</evidence>
<dbReference type="SUPFAM" id="SSF54862">
    <property type="entry name" value="4Fe-4S ferredoxins"/>
    <property type="match status" value="1"/>
</dbReference>
<dbReference type="Proteomes" id="UP001596523">
    <property type="component" value="Unassembled WGS sequence"/>
</dbReference>
<dbReference type="PROSITE" id="PS51379">
    <property type="entry name" value="4FE4S_FER_2"/>
    <property type="match status" value="1"/>
</dbReference>
<keyword evidence="10" id="KW-1185">Reference proteome</keyword>
<evidence type="ECO:0000313" key="9">
    <source>
        <dbReference type="EMBL" id="MFC7303685.1"/>
    </source>
</evidence>
<comment type="caution">
    <text evidence="9">The sequence shown here is derived from an EMBL/GenBank/DDBJ whole genome shotgun (WGS) entry which is preliminary data.</text>
</comment>
<evidence type="ECO:0000256" key="6">
    <source>
        <dbReference type="ARBA" id="ARBA00023014"/>
    </source>
</evidence>
<dbReference type="PANTHER" id="PTHR36923">
    <property type="entry name" value="FERREDOXIN"/>
    <property type="match status" value="1"/>
</dbReference>
<reference evidence="10" key="1">
    <citation type="journal article" date="2019" name="Int. J. Syst. Evol. Microbiol.">
        <title>The Global Catalogue of Microorganisms (GCM) 10K type strain sequencing project: providing services to taxonomists for standard genome sequencing and annotation.</title>
        <authorList>
            <consortium name="The Broad Institute Genomics Platform"/>
            <consortium name="The Broad Institute Genome Sequencing Center for Infectious Disease"/>
            <person name="Wu L."/>
            <person name="Ma J."/>
        </authorList>
    </citation>
    <scope>NUCLEOTIDE SEQUENCE [LARGE SCALE GENOMIC DNA]</scope>
    <source>
        <strain evidence="10">SYNS20</strain>
    </source>
</reference>
<dbReference type="Gene3D" id="3.30.70.20">
    <property type="match status" value="1"/>
</dbReference>
<keyword evidence="7" id="KW-0003">3Fe-4S</keyword>
<dbReference type="EMBL" id="JBHTCF010000002">
    <property type="protein sequence ID" value="MFC7303685.1"/>
    <property type="molecule type" value="Genomic_DNA"/>
</dbReference>
<organism evidence="9 10">
    <name type="scientific">Streptomyces monticola</name>
    <dbReference type="NCBI Taxonomy" id="2666263"/>
    <lineage>
        <taxon>Bacteria</taxon>
        <taxon>Bacillati</taxon>
        <taxon>Actinomycetota</taxon>
        <taxon>Actinomycetes</taxon>
        <taxon>Kitasatosporales</taxon>
        <taxon>Streptomycetaceae</taxon>
        <taxon>Streptomyces</taxon>
    </lineage>
</organism>
<sequence>MRLTVDRERCEGHGVCEAVAPDLLQLDDQGDLVLLLEENADLPADQHDPAAQSVAICPVAALRMEN</sequence>
<name>A0ABW2JDT9_9ACTN</name>
<keyword evidence="5" id="KW-0408">Iron</keyword>
<dbReference type="PANTHER" id="PTHR36923:SF3">
    <property type="entry name" value="FERREDOXIN"/>
    <property type="match status" value="1"/>
</dbReference>
<evidence type="ECO:0000256" key="7">
    <source>
        <dbReference type="ARBA" id="ARBA00023291"/>
    </source>
</evidence>
<feature type="domain" description="4Fe-4S ferredoxin-type" evidence="8">
    <location>
        <begin position="1"/>
        <end position="29"/>
    </location>
</feature>
<evidence type="ECO:0000256" key="3">
    <source>
        <dbReference type="ARBA" id="ARBA00022723"/>
    </source>
</evidence>
<keyword evidence="4" id="KW-0249">Electron transport</keyword>
<dbReference type="Pfam" id="PF13459">
    <property type="entry name" value="Fer4_15"/>
    <property type="match status" value="1"/>
</dbReference>
<keyword evidence="2" id="KW-0813">Transport</keyword>
<keyword evidence="6" id="KW-0411">Iron-sulfur</keyword>
<comment type="cofactor">
    <cofactor evidence="1">
        <name>[3Fe-4S] cluster</name>
        <dbReference type="ChEBI" id="CHEBI:21137"/>
    </cofactor>
</comment>
<gene>
    <name evidence="9" type="ORF">ACFQVC_05570</name>
</gene>
<proteinExistence type="predicted"/>
<protein>
    <submittedName>
        <fullName evidence="9">Ferredoxin</fullName>
    </submittedName>
</protein>
<dbReference type="InterPro" id="IPR051269">
    <property type="entry name" value="Fe-S_cluster_ET"/>
</dbReference>
<keyword evidence="3" id="KW-0479">Metal-binding</keyword>
<evidence type="ECO:0000256" key="4">
    <source>
        <dbReference type="ARBA" id="ARBA00022982"/>
    </source>
</evidence>
<evidence type="ECO:0000259" key="8">
    <source>
        <dbReference type="PROSITE" id="PS51379"/>
    </source>
</evidence>
<evidence type="ECO:0000256" key="2">
    <source>
        <dbReference type="ARBA" id="ARBA00022448"/>
    </source>
</evidence>
<dbReference type="InterPro" id="IPR017896">
    <property type="entry name" value="4Fe4S_Fe-S-bd"/>
</dbReference>